<protein>
    <submittedName>
        <fullName evidence="6">DNA-binding transcriptional regulator, AcrR family</fullName>
    </submittedName>
</protein>
<evidence type="ECO:0000259" key="5">
    <source>
        <dbReference type="PROSITE" id="PS50977"/>
    </source>
</evidence>
<organism evidence="6 7">
    <name type="scientific">Paenibacillus catalpae</name>
    <dbReference type="NCBI Taxonomy" id="1045775"/>
    <lineage>
        <taxon>Bacteria</taxon>
        <taxon>Bacillati</taxon>
        <taxon>Bacillota</taxon>
        <taxon>Bacilli</taxon>
        <taxon>Bacillales</taxon>
        <taxon>Paenibacillaceae</taxon>
        <taxon>Paenibacillus</taxon>
    </lineage>
</organism>
<dbReference type="PANTHER" id="PTHR30055">
    <property type="entry name" value="HTH-TYPE TRANSCRIPTIONAL REGULATOR RUTR"/>
    <property type="match status" value="1"/>
</dbReference>
<dbReference type="InterPro" id="IPR023772">
    <property type="entry name" value="DNA-bd_HTH_TetR-type_CS"/>
</dbReference>
<evidence type="ECO:0000313" key="6">
    <source>
        <dbReference type="EMBL" id="SFF18430.1"/>
    </source>
</evidence>
<keyword evidence="1" id="KW-0805">Transcription regulation</keyword>
<keyword evidence="3" id="KW-0804">Transcription</keyword>
<dbReference type="InterPro" id="IPR009057">
    <property type="entry name" value="Homeodomain-like_sf"/>
</dbReference>
<dbReference type="EMBL" id="FOMT01000006">
    <property type="protein sequence ID" value="SFF18430.1"/>
    <property type="molecule type" value="Genomic_DNA"/>
</dbReference>
<evidence type="ECO:0000313" key="7">
    <source>
        <dbReference type="Proteomes" id="UP000198855"/>
    </source>
</evidence>
<dbReference type="Gene3D" id="1.10.357.10">
    <property type="entry name" value="Tetracycline Repressor, domain 2"/>
    <property type="match status" value="1"/>
</dbReference>
<evidence type="ECO:0000256" key="2">
    <source>
        <dbReference type="ARBA" id="ARBA00023125"/>
    </source>
</evidence>
<dbReference type="InterPro" id="IPR050109">
    <property type="entry name" value="HTH-type_TetR-like_transc_reg"/>
</dbReference>
<dbReference type="OrthoDB" id="2356263at2"/>
<dbReference type="PROSITE" id="PS01081">
    <property type="entry name" value="HTH_TETR_1"/>
    <property type="match status" value="1"/>
</dbReference>
<dbReference type="Pfam" id="PF00440">
    <property type="entry name" value="TetR_N"/>
    <property type="match status" value="1"/>
</dbReference>
<keyword evidence="7" id="KW-1185">Reference proteome</keyword>
<reference evidence="7" key="1">
    <citation type="submission" date="2016-10" db="EMBL/GenBank/DDBJ databases">
        <authorList>
            <person name="Varghese N."/>
            <person name="Submissions S."/>
        </authorList>
    </citation>
    <scope>NUCLEOTIDE SEQUENCE [LARGE SCALE GENOMIC DNA]</scope>
    <source>
        <strain evidence="7">CGMCC 1.10784</strain>
    </source>
</reference>
<feature type="DNA-binding region" description="H-T-H motif" evidence="4">
    <location>
        <begin position="32"/>
        <end position="51"/>
    </location>
</feature>
<dbReference type="RefSeq" id="WP_091189530.1">
    <property type="nucleotide sequence ID" value="NZ_FOMT01000006.1"/>
</dbReference>
<dbReference type="InterPro" id="IPR001647">
    <property type="entry name" value="HTH_TetR"/>
</dbReference>
<keyword evidence="2 4" id="KW-0238">DNA-binding</keyword>
<name>A0A1I2GN49_9BACL</name>
<dbReference type="GO" id="GO:0003700">
    <property type="term" value="F:DNA-binding transcription factor activity"/>
    <property type="evidence" value="ECO:0007669"/>
    <property type="project" value="TreeGrafter"/>
</dbReference>
<dbReference type="PANTHER" id="PTHR30055:SF234">
    <property type="entry name" value="HTH-TYPE TRANSCRIPTIONAL REGULATOR BETI"/>
    <property type="match status" value="1"/>
</dbReference>
<gene>
    <name evidence="6" type="ORF">SAMN05216378_5342</name>
</gene>
<proteinExistence type="predicted"/>
<dbReference type="STRING" id="1045775.SAMN05216378_5342"/>
<evidence type="ECO:0000256" key="3">
    <source>
        <dbReference type="ARBA" id="ARBA00023163"/>
    </source>
</evidence>
<dbReference type="PROSITE" id="PS50977">
    <property type="entry name" value="HTH_TETR_2"/>
    <property type="match status" value="1"/>
</dbReference>
<accession>A0A1I2GN49</accession>
<dbReference type="GO" id="GO:0000976">
    <property type="term" value="F:transcription cis-regulatory region binding"/>
    <property type="evidence" value="ECO:0007669"/>
    <property type="project" value="TreeGrafter"/>
</dbReference>
<dbReference type="AlphaFoldDB" id="A0A1I2GN49"/>
<dbReference type="SUPFAM" id="SSF46689">
    <property type="entry name" value="Homeodomain-like"/>
    <property type="match status" value="1"/>
</dbReference>
<sequence>MAKNDTASVNRRTEIISAAIEVFAETGYYRTTTAQVAQRAGISQPYVFKFFATKEALMLAALEVSWERITEAFSQVVETASPDRLEQELIETYEEILAAHRQETLLQMQAQTMHEEPIRAAMQMGLKEVRRIVLEAFQNNKLADPEERAMLFLARGMLCNISMALDIPELMNK</sequence>
<evidence type="ECO:0000256" key="1">
    <source>
        <dbReference type="ARBA" id="ARBA00023015"/>
    </source>
</evidence>
<dbReference type="Proteomes" id="UP000198855">
    <property type="component" value="Unassembled WGS sequence"/>
</dbReference>
<feature type="domain" description="HTH tetR-type" evidence="5">
    <location>
        <begin position="9"/>
        <end position="69"/>
    </location>
</feature>
<evidence type="ECO:0000256" key="4">
    <source>
        <dbReference type="PROSITE-ProRule" id="PRU00335"/>
    </source>
</evidence>
<dbReference type="PRINTS" id="PR00455">
    <property type="entry name" value="HTHTETR"/>
</dbReference>